<evidence type="ECO:0000313" key="3">
    <source>
        <dbReference type="Proteomes" id="UP001179952"/>
    </source>
</evidence>
<reference evidence="2" key="2">
    <citation type="submission" date="2023-06" db="EMBL/GenBank/DDBJ databases">
        <authorList>
            <person name="Ma L."/>
            <person name="Liu K.-W."/>
            <person name="Li Z."/>
            <person name="Hsiao Y.-Y."/>
            <person name="Qi Y."/>
            <person name="Fu T."/>
            <person name="Tang G."/>
            <person name="Zhang D."/>
            <person name="Sun W.-H."/>
            <person name="Liu D.-K."/>
            <person name="Li Y."/>
            <person name="Chen G.-Z."/>
            <person name="Liu X.-D."/>
            <person name="Liao X.-Y."/>
            <person name="Jiang Y.-T."/>
            <person name="Yu X."/>
            <person name="Hao Y."/>
            <person name="Huang J."/>
            <person name="Zhao X.-W."/>
            <person name="Ke S."/>
            <person name="Chen Y.-Y."/>
            <person name="Wu W.-L."/>
            <person name="Hsu J.-L."/>
            <person name="Lin Y.-F."/>
            <person name="Huang M.-D."/>
            <person name="Li C.-Y."/>
            <person name="Huang L."/>
            <person name="Wang Z.-W."/>
            <person name="Zhao X."/>
            <person name="Zhong W.-Y."/>
            <person name="Peng D.-H."/>
            <person name="Ahmad S."/>
            <person name="Lan S."/>
            <person name="Zhang J.-S."/>
            <person name="Tsai W.-C."/>
            <person name="Van De Peer Y."/>
            <person name="Liu Z.-J."/>
        </authorList>
    </citation>
    <scope>NUCLEOTIDE SEQUENCE</scope>
    <source>
        <strain evidence="2">SCP</strain>
        <tissue evidence="2">Leaves</tissue>
    </source>
</reference>
<keyword evidence="3" id="KW-1185">Reference proteome</keyword>
<dbReference type="Gene3D" id="2.40.160.200">
    <property type="entry name" value="LURP1-related"/>
    <property type="match status" value="1"/>
</dbReference>
<proteinExistence type="inferred from homology"/>
<accession>A0AAV9ALP2</accession>
<organism evidence="2 3">
    <name type="scientific">Acorus gramineus</name>
    <name type="common">Dwarf sweet flag</name>
    <dbReference type="NCBI Taxonomy" id="55184"/>
    <lineage>
        <taxon>Eukaryota</taxon>
        <taxon>Viridiplantae</taxon>
        <taxon>Streptophyta</taxon>
        <taxon>Embryophyta</taxon>
        <taxon>Tracheophyta</taxon>
        <taxon>Spermatophyta</taxon>
        <taxon>Magnoliopsida</taxon>
        <taxon>Liliopsida</taxon>
        <taxon>Acoraceae</taxon>
        <taxon>Acorus</taxon>
    </lineage>
</organism>
<comment type="similarity">
    <text evidence="1">Belongs to the LOR family.</text>
</comment>
<protein>
    <submittedName>
        <fullName evidence="2">Protein LURP-one-related 15</fullName>
    </submittedName>
</protein>
<dbReference type="InterPro" id="IPR007612">
    <property type="entry name" value="LOR"/>
</dbReference>
<evidence type="ECO:0000313" key="2">
    <source>
        <dbReference type="EMBL" id="KAK1265053.1"/>
    </source>
</evidence>
<dbReference type="InterPro" id="IPR025659">
    <property type="entry name" value="Tubby-like_C"/>
</dbReference>
<dbReference type="Pfam" id="PF04525">
    <property type="entry name" value="LOR"/>
    <property type="match status" value="1"/>
</dbReference>
<dbReference type="SUPFAM" id="SSF54518">
    <property type="entry name" value="Tubby C-terminal domain-like"/>
    <property type="match status" value="1"/>
</dbReference>
<reference evidence="2" key="1">
    <citation type="journal article" date="2023" name="Nat. Commun.">
        <title>Diploid and tetraploid genomes of Acorus and the evolution of monocots.</title>
        <authorList>
            <person name="Ma L."/>
            <person name="Liu K.W."/>
            <person name="Li Z."/>
            <person name="Hsiao Y.Y."/>
            <person name="Qi Y."/>
            <person name="Fu T."/>
            <person name="Tang G.D."/>
            <person name="Zhang D."/>
            <person name="Sun W.H."/>
            <person name="Liu D.K."/>
            <person name="Li Y."/>
            <person name="Chen G.Z."/>
            <person name="Liu X.D."/>
            <person name="Liao X.Y."/>
            <person name="Jiang Y.T."/>
            <person name="Yu X."/>
            <person name="Hao Y."/>
            <person name="Huang J."/>
            <person name="Zhao X.W."/>
            <person name="Ke S."/>
            <person name="Chen Y.Y."/>
            <person name="Wu W.L."/>
            <person name="Hsu J.L."/>
            <person name="Lin Y.F."/>
            <person name="Huang M.D."/>
            <person name="Li C.Y."/>
            <person name="Huang L."/>
            <person name="Wang Z.W."/>
            <person name="Zhao X."/>
            <person name="Zhong W.Y."/>
            <person name="Peng D.H."/>
            <person name="Ahmad S."/>
            <person name="Lan S."/>
            <person name="Zhang J.S."/>
            <person name="Tsai W.C."/>
            <person name="Van de Peer Y."/>
            <person name="Liu Z.J."/>
        </authorList>
    </citation>
    <scope>NUCLEOTIDE SEQUENCE</scope>
    <source>
        <strain evidence="2">SCP</strain>
    </source>
</reference>
<gene>
    <name evidence="2" type="ORF">QJS04_geneDACA010711</name>
</gene>
<sequence length="183" mass="21269">MDHLRIVKKVYSASGGDYKVRDRHGNLVFKVEGVYWSWRSERIIFDAGHNPLLSLRCQLFSNHDRWKAYRGRSFNEKDLIFSVKRSSIFQIKTNLDVFMATNKREKKCDFKLKGTFSEDSCKIYKGNSSTIVAHMEKKDTVKTVVLGRDTFEIAIDQNVDHAFIISLIITLYEIENPIEVKSP</sequence>
<dbReference type="PANTHER" id="PTHR31087">
    <property type="match status" value="1"/>
</dbReference>
<dbReference type="AlphaFoldDB" id="A0AAV9ALP2"/>
<dbReference type="Proteomes" id="UP001179952">
    <property type="component" value="Unassembled WGS sequence"/>
</dbReference>
<name>A0AAV9ALP2_ACOGR</name>
<dbReference type="EMBL" id="JAUJYN010000008">
    <property type="protein sequence ID" value="KAK1265053.1"/>
    <property type="molecule type" value="Genomic_DNA"/>
</dbReference>
<dbReference type="InterPro" id="IPR038595">
    <property type="entry name" value="LOR_sf"/>
</dbReference>
<comment type="caution">
    <text evidence="2">The sequence shown here is derived from an EMBL/GenBank/DDBJ whole genome shotgun (WGS) entry which is preliminary data.</text>
</comment>
<evidence type="ECO:0000256" key="1">
    <source>
        <dbReference type="ARBA" id="ARBA00005437"/>
    </source>
</evidence>
<dbReference type="PANTHER" id="PTHR31087:SF85">
    <property type="entry name" value="PROTEIN LURP-ONE-RELATED 7"/>
    <property type="match status" value="1"/>
</dbReference>